<dbReference type="GO" id="GO:0051537">
    <property type="term" value="F:2 iron, 2 sulfur cluster binding"/>
    <property type="evidence" value="ECO:0007669"/>
    <property type="project" value="UniProtKB-KW"/>
</dbReference>
<dbReference type="Proteomes" id="UP000460221">
    <property type="component" value="Unassembled WGS sequence"/>
</dbReference>
<keyword evidence="6" id="KW-0411">Iron-sulfur</keyword>
<dbReference type="InterPro" id="IPR036922">
    <property type="entry name" value="Rieske_2Fe-2S_sf"/>
</dbReference>
<dbReference type="PANTHER" id="PTHR43756:SF5">
    <property type="entry name" value="CHOLINE MONOOXYGENASE, CHLOROPLASTIC"/>
    <property type="match status" value="1"/>
</dbReference>
<keyword evidence="5" id="KW-0408">Iron</keyword>
<comment type="cofactor">
    <cofactor evidence="1">
        <name>Fe cation</name>
        <dbReference type="ChEBI" id="CHEBI:24875"/>
    </cofactor>
</comment>
<evidence type="ECO:0000256" key="1">
    <source>
        <dbReference type="ARBA" id="ARBA00001962"/>
    </source>
</evidence>
<dbReference type="InterPro" id="IPR001663">
    <property type="entry name" value="Rng_hydr_dOase-A"/>
</dbReference>
<dbReference type="PROSITE" id="PS51296">
    <property type="entry name" value="RIESKE"/>
    <property type="match status" value="1"/>
</dbReference>
<evidence type="ECO:0000256" key="5">
    <source>
        <dbReference type="ARBA" id="ARBA00023004"/>
    </source>
</evidence>
<proteinExistence type="predicted"/>
<dbReference type="EMBL" id="WLYK01000019">
    <property type="protein sequence ID" value="MTD17420.1"/>
    <property type="molecule type" value="Genomic_DNA"/>
</dbReference>
<organism evidence="8 9">
    <name type="scientific">Nakamurella alba</name>
    <dbReference type="NCBI Taxonomy" id="2665158"/>
    <lineage>
        <taxon>Bacteria</taxon>
        <taxon>Bacillati</taxon>
        <taxon>Actinomycetota</taxon>
        <taxon>Actinomycetes</taxon>
        <taxon>Nakamurellales</taxon>
        <taxon>Nakamurellaceae</taxon>
        <taxon>Nakamurella</taxon>
    </lineage>
</organism>
<feature type="domain" description="Rieske" evidence="7">
    <location>
        <begin position="38"/>
        <end position="146"/>
    </location>
</feature>
<dbReference type="GO" id="GO:0016705">
    <property type="term" value="F:oxidoreductase activity, acting on paired donors, with incorporation or reduction of molecular oxygen"/>
    <property type="evidence" value="ECO:0007669"/>
    <property type="project" value="UniProtKB-ARBA"/>
</dbReference>
<dbReference type="SUPFAM" id="SSF55961">
    <property type="entry name" value="Bet v1-like"/>
    <property type="match status" value="1"/>
</dbReference>
<sequence length="375" mass="42696">MTSTQLPESLISTLPGHYYTDPGIFALEQAKIFEDMWFCTVRGSDIPTPGSFRTVQVGSESLIVSRNRKGEVRAFFNVCRHRGAKICTDDTGSVARAFQCPYHAWTYDLDGKLIAAPNLTKMPDIDRVEYGLRRVHLREWLGYVWVSLADEPPSFDETVMQEVIDRLGEVENLDHYEVANLSVGRRIVYDVKANWKLIIENFMECYHCATIHPELTEVLPEFADGYAAQYFVNHGAEFGEEIKGFTVDGSEGVDLLPGIDPDQDRKYYAITVKPQVFVNMVPDHIIFHRMFPMAADRTIVECDWLFLPSVVESGKDVSKSVELFDRVNLQDFEACERTQPAMSSRMYRDGGVLVPSEHHIGTFHDWLLDKIKIAP</sequence>
<evidence type="ECO:0000256" key="6">
    <source>
        <dbReference type="ARBA" id="ARBA00023014"/>
    </source>
</evidence>
<protein>
    <submittedName>
        <fullName evidence="8">Rieske 2Fe-2S domain-containing protein</fullName>
    </submittedName>
</protein>
<evidence type="ECO:0000256" key="4">
    <source>
        <dbReference type="ARBA" id="ARBA00023002"/>
    </source>
</evidence>
<dbReference type="SUPFAM" id="SSF50022">
    <property type="entry name" value="ISP domain"/>
    <property type="match status" value="1"/>
</dbReference>
<dbReference type="RefSeq" id="WP_154771409.1">
    <property type="nucleotide sequence ID" value="NZ_WLYK01000019.1"/>
</dbReference>
<dbReference type="CDD" id="cd03469">
    <property type="entry name" value="Rieske_RO_Alpha_N"/>
    <property type="match status" value="1"/>
</dbReference>
<keyword evidence="9" id="KW-1185">Reference proteome</keyword>
<dbReference type="Gene3D" id="2.102.10.10">
    <property type="entry name" value="Rieske [2Fe-2S] iron-sulphur domain"/>
    <property type="match status" value="1"/>
</dbReference>
<dbReference type="GO" id="GO:0004497">
    <property type="term" value="F:monooxygenase activity"/>
    <property type="evidence" value="ECO:0007669"/>
    <property type="project" value="UniProtKB-ARBA"/>
</dbReference>
<reference evidence="8 9" key="1">
    <citation type="submission" date="2019-11" db="EMBL/GenBank/DDBJ databases">
        <authorList>
            <person name="Jiang L.-Q."/>
        </authorList>
    </citation>
    <scope>NUCLEOTIDE SEQUENCE [LARGE SCALE GENOMIC DNA]</scope>
    <source>
        <strain evidence="8 9">YIM 132087</strain>
    </source>
</reference>
<keyword evidence="2" id="KW-0001">2Fe-2S</keyword>
<evidence type="ECO:0000256" key="3">
    <source>
        <dbReference type="ARBA" id="ARBA00022723"/>
    </source>
</evidence>
<evidence type="ECO:0000256" key="2">
    <source>
        <dbReference type="ARBA" id="ARBA00022714"/>
    </source>
</evidence>
<dbReference type="Pfam" id="PF00355">
    <property type="entry name" value="Rieske"/>
    <property type="match status" value="1"/>
</dbReference>
<keyword evidence="4" id="KW-0560">Oxidoreductase</keyword>
<gene>
    <name evidence="8" type="ORF">GIS00_26155</name>
</gene>
<accession>A0A7K1FTL3</accession>
<dbReference type="PANTHER" id="PTHR43756">
    <property type="entry name" value="CHOLINE MONOOXYGENASE, CHLOROPLASTIC"/>
    <property type="match status" value="1"/>
</dbReference>
<dbReference type="PRINTS" id="PR00090">
    <property type="entry name" value="RNGDIOXGNASE"/>
</dbReference>
<evidence type="ECO:0000313" key="9">
    <source>
        <dbReference type="Proteomes" id="UP000460221"/>
    </source>
</evidence>
<evidence type="ECO:0000259" key="7">
    <source>
        <dbReference type="PROSITE" id="PS51296"/>
    </source>
</evidence>
<dbReference type="InterPro" id="IPR017941">
    <property type="entry name" value="Rieske_2Fe-2S"/>
</dbReference>
<keyword evidence="3" id="KW-0479">Metal-binding</keyword>
<dbReference type="InterPro" id="IPR015879">
    <property type="entry name" value="Ring_hydroxy_dOase_asu_C_dom"/>
</dbReference>
<comment type="caution">
    <text evidence="8">The sequence shown here is derived from an EMBL/GenBank/DDBJ whole genome shotgun (WGS) entry which is preliminary data.</text>
</comment>
<dbReference type="GO" id="GO:0005506">
    <property type="term" value="F:iron ion binding"/>
    <property type="evidence" value="ECO:0007669"/>
    <property type="project" value="InterPro"/>
</dbReference>
<dbReference type="AlphaFoldDB" id="A0A7K1FTL3"/>
<dbReference type="CDD" id="cd08884">
    <property type="entry name" value="RHO_alpha_C_GbcA-like"/>
    <property type="match status" value="1"/>
</dbReference>
<dbReference type="Pfam" id="PF00848">
    <property type="entry name" value="Ring_hydroxyl_A"/>
    <property type="match status" value="1"/>
</dbReference>
<name>A0A7K1FTL3_9ACTN</name>
<evidence type="ECO:0000313" key="8">
    <source>
        <dbReference type="EMBL" id="MTD17420.1"/>
    </source>
</evidence>
<dbReference type="Gene3D" id="3.90.380.10">
    <property type="entry name" value="Naphthalene 1,2-dioxygenase Alpha Subunit, Chain A, domain 1"/>
    <property type="match status" value="1"/>
</dbReference>